<accession>A0ABM4BMN1</accession>
<name>A0ABM4BMN1_HYDVU</name>
<dbReference type="GeneID" id="136078499"/>
<evidence type="ECO:0000313" key="1">
    <source>
        <dbReference type="Proteomes" id="UP001652625"/>
    </source>
</evidence>
<proteinExistence type="predicted"/>
<dbReference type="Proteomes" id="UP001652625">
    <property type="component" value="Chromosome 03"/>
</dbReference>
<protein>
    <submittedName>
        <fullName evidence="2">Uncharacterized protein LOC136078499</fullName>
    </submittedName>
</protein>
<keyword evidence="1" id="KW-1185">Reference proteome</keyword>
<sequence>MAHKVFNICFLIPEFEMRRSKRLTNEISVNYGAYKENGGKRKIDNHAKQVIVRRAAAQHMTTSQIREEWHQVLFSDEKKFNLDGPHGYQYYWHDLRKEKETRMNRNFGGGTVMVWGAFSFAKKQPMA</sequence>
<gene>
    <name evidence="2" type="primary">LOC136078499</name>
</gene>
<dbReference type="Gene3D" id="3.30.420.10">
    <property type="entry name" value="Ribonuclease H-like superfamily/Ribonuclease H"/>
    <property type="match status" value="1"/>
</dbReference>
<evidence type="ECO:0000313" key="2">
    <source>
        <dbReference type="RefSeq" id="XP_065650344.1"/>
    </source>
</evidence>
<dbReference type="RefSeq" id="XP_065650344.1">
    <property type="nucleotide sequence ID" value="XM_065794272.1"/>
</dbReference>
<dbReference type="InterPro" id="IPR036397">
    <property type="entry name" value="RNaseH_sf"/>
</dbReference>
<organism evidence="1 2">
    <name type="scientific">Hydra vulgaris</name>
    <name type="common">Hydra</name>
    <name type="synonym">Hydra attenuata</name>
    <dbReference type="NCBI Taxonomy" id="6087"/>
    <lineage>
        <taxon>Eukaryota</taxon>
        <taxon>Metazoa</taxon>
        <taxon>Cnidaria</taxon>
        <taxon>Hydrozoa</taxon>
        <taxon>Hydroidolina</taxon>
        <taxon>Anthoathecata</taxon>
        <taxon>Aplanulata</taxon>
        <taxon>Hydridae</taxon>
        <taxon>Hydra</taxon>
    </lineage>
</organism>
<reference evidence="2" key="1">
    <citation type="submission" date="2025-08" db="UniProtKB">
        <authorList>
            <consortium name="RefSeq"/>
        </authorList>
    </citation>
    <scope>IDENTIFICATION</scope>
</reference>